<protein>
    <recommendedName>
        <fullName evidence="2">VWFA domain-containing protein</fullName>
    </recommendedName>
</protein>
<dbReference type="InterPro" id="IPR008912">
    <property type="entry name" value="Uncharacterised_CoxE"/>
</dbReference>
<comment type="caution">
    <text evidence="3">The sequence shown here is derived from an EMBL/GenBank/DDBJ whole genome shotgun (WGS) entry which is preliminary data.</text>
</comment>
<accession>A0A542XDL6</accession>
<dbReference type="PANTHER" id="PTHR39338:SF6">
    <property type="entry name" value="BLL5662 PROTEIN"/>
    <property type="match status" value="1"/>
</dbReference>
<sequence>MTRSSRTSAPLRDPDPLLEGAGPATEPSPTTVLLGFARALRAAGLRVTGDRERTFLLATAAVGLAEREQVYWAGRAALTSGPSDATTYDRVFTAWFGAAGPRPVVRDERPRPPVVQASLATGDDVDGGDGPDSLLGTAASDADVLRHRDVATLAPREKAYLARLFGSLPFHPPTRPSRRRTHRRTGAVDGRATLREQLRRLGEPGQVRRSRRRVRPRPVVLLIDVSGSMEPYADSLLRLAHAITRRGREAGGRVETFTLGSRLTHVTRAMHERDGDRALITAGDLVPDWSGGTRLGQSLQVFLDRWGRRGTARGAVVVIFSDGWECQDPQLLGEQVRRLSSVAHQVIWANPHRGRPGYEPVQAGMAAALPHVHALVAGHSWAAFEELGEVIGDA</sequence>
<dbReference type="AlphaFoldDB" id="A0A542XDL6"/>
<feature type="region of interest" description="Disordered" evidence="1">
    <location>
        <begin position="1"/>
        <end position="29"/>
    </location>
</feature>
<feature type="domain" description="VWFA" evidence="2">
    <location>
        <begin position="216"/>
        <end position="388"/>
    </location>
</feature>
<dbReference type="SMART" id="SM00327">
    <property type="entry name" value="VWA"/>
    <property type="match status" value="1"/>
</dbReference>
<dbReference type="InterPro" id="IPR002035">
    <property type="entry name" value="VWF_A"/>
</dbReference>
<dbReference type="PANTHER" id="PTHR39338">
    <property type="entry name" value="BLL5662 PROTEIN-RELATED"/>
    <property type="match status" value="1"/>
</dbReference>
<evidence type="ECO:0000259" key="2">
    <source>
        <dbReference type="SMART" id="SM00327"/>
    </source>
</evidence>
<evidence type="ECO:0000256" key="1">
    <source>
        <dbReference type="SAM" id="MobiDB-lite"/>
    </source>
</evidence>
<dbReference type="Gene3D" id="3.40.50.410">
    <property type="entry name" value="von Willebrand factor, type A domain"/>
    <property type="match status" value="1"/>
</dbReference>
<dbReference type="RefSeq" id="WP_236022361.1">
    <property type="nucleotide sequence ID" value="NZ_CAJTBP010000001.1"/>
</dbReference>
<dbReference type="CDD" id="cd00198">
    <property type="entry name" value="vWFA"/>
    <property type="match status" value="1"/>
</dbReference>
<organism evidence="3 4">
    <name type="scientific">Barrientosiimonas humi</name>
    <dbReference type="NCBI Taxonomy" id="999931"/>
    <lineage>
        <taxon>Bacteria</taxon>
        <taxon>Bacillati</taxon>
        <taxon>Actinomycetota</taxon>
        <taxon>Actinomycetes</taxon>
        <taxon>Micrococcales</taxon>
        <taxon>Dermacoccaceae</taxon>
        <taxon>Barrientosiimonas</taxon>
    </lineage>
</organism>
<keyword evidence="4" id="KW-1185">Reference proteome</keyword>
<dbReference type="Proteomes" id="UP000318336">
    <property type="component" value="Unassembled WGS sequence"/>
</dbReference>
<dbReference type="SUPFAM" id="SSF53300">
    <property type="entry name" value="vWA-like"/>
    <property type="match status" value="1"/>
</dbReference>
<evidence type="ECO:0000313" key="3">
    <source>
        <dbReference type="EMBL" id="TQL33846.1"/>
    </source>
</evidence>
<proteinExistence type="predicted"/>
<dbReference type="Pfam" id="PF05762">
    <property type="entry name" value="VWA_CoxE"/>
    <property type="match status" value="1"/>
</dbReference>
<dbReference type="InterPro" id="IPR011195">
    <property type="entry name" value="UCP010256"/>
</dbReference>
<dbReference type="InterPro" id="IPR036465">
    <property type="entry name" value="vWFA_dom_sf"/>
</dbReference>
<gene>
    <name evidence="3" type="ORF">FB554_2001</name>
</gene>
<dbReference type="EMBL" id="VFOK01000001">
    <property type="protein sequence ID" value="TQL33846.1"/>
    <property type="molecule type" value="Genomic_DNA"/>
</dbReference>
<reference evidence="3 4" key="1">
    <citation type="submission" date="2019-06" db="EMBL/GenBank/DDBJ databases">
        <title>Sequencing the genomes of 1000 actinobacteria strains.</title>
        <authorList>
            <person name="Klenk H.-P."/>
        </authorList>
    </citation>
    <scope>NUCLEOTIDE SEQUENCE [LARGE SCALE GENOMIC DNA]</scope>
    <source>
        <strain evidence="3 4">DSM 24617</strain>
    </source>
</reference>
<name>A0A542XDL6_9MICO</name>
<evidence type="ECO:0000313" key="4">
    <source>
        <dbReference type="Proteomes" id="UP000318336"/>
    </source>
</evidence>
<dbReference type="PIRSF" id="PIRSF010256">
    <property type="entry name" value="CoxE_vWa"/>
    <property type="match status" value="1"/>
</dbReference>